<dbReference type="InterPro" id="IPR009725">
    <property type="entry name" value="3_dmu_93_MTrfase"/>
</dbReference>
<dbReference type="PANTHER" id="PTHR33990:SF2">
    <property type="entry name" value="PHNB-LIKE DOMAIN-CONTAINING PROTEIN"/>
    <property type="match status" value="1"/>
</dbReference>
<protein>
    <submittedName>
        <fullName evidence="2">VOC family protein</fullName>
    </submittedName>
</protein>
<dbReference type="PANTHER" id="PTHR33990">
    <property type="entry name" value="PROTEIN YJDN-RELATED"/>
    <property type="match status" value="1"/>
</dbReference>
<feature type="domain" description="PhnB-like" evidence="1">
    <location>
        <begin position="2"/>
        <end position="116"/>
    </location>
</feature>
<proteinExistence type="predicted"/>
<sequence length="158" mass="17509">MEKITPCLWFDGKAEEAARFYVSVFEDGKLLAVTHYGENAPQPAGTVMTVLFSVNGQTFMGLNAGPAFTFSPAVSFMVNCDTQAEIDRYWARLSEGGQEVECGWVRDRFGLSWQIVPRSLGAMMASGDPAAVQRMVQAVWTMKKLDLAVLEKAFRREA</sequence>
<dbReference type="Gene3D" id="3.10.180.10">
    <property type="entry name" value="2,3-Dihydroxybiphenyl 1,2-Dioxygenase, domain 1"/>
    <property type="match status" value="1"/>
</dbReference>
<dbReference type="AlphaFoldDB" id="A0AA48GRR9"/>
<dbReference type="Pfam" id="PF06983">
    <property type="entry name" value="3-dmu-9_3-mt"/>
    <property type="match status" value="1"/>
</dbReference>
<organism evidence="2 3">
    <name type="scientific">Mesoterricola silvestris</name>
    <dbReference type="NCBI Taxonomy" id="2927979"/>
    <lineage>
        <taxon>Bacteria</taxon>
        <taxon>Pseudomonadati</taxon>
        <taxon>Acidobacteriota</taxon>
        <taxon>Holophagae</taxon>
        <taxon>Holophagales</taxon>
        <taxon>Holophagaceae</taxon>
        <taxon>Mesoterricola</taxon>
    </lineage>
</organism>
<accession>A0AA48GRR9</accession>
<evidence type="ECO:0000313" key="2">
    <source>
        <dbReference type="EMBL" id="BDU73020.1"/>
    </source>
</evidence>
<keyword evidence="3" id="KW-1185">Reference proteome</keyword>
<dbReference type="InterPro" id="IPR028973">
    <property type="entry name" value="PhnB-like"/>
</dbReference>
<dbReference type="CDD" id="cd06588">
    <property type="entry name" value="PhnB_like"/>
    <property type="match status" value="1"/>
</dbReference>
<dbReference type="PIRSF" id="PIRSF021700">
    <property type="entry name" value="3_dmu_93_MTrfase"/>
    <property type="match status" value="1"/>
</dbReference>
<dbReference type="Proteomes" id="UP001238179">
    <property type="component" value="Chromosome"/>
</dbReference>
<dbReference type="RefSeq" id="WP_316411664.1">
    <property type="nucleotide sequence ID" value="NZ_AP027080.1"/>
</dbReference>
<dbReference type="KEGG" id="msil:METEAL_21940"/>
<dbReference type="InterPro" id="IPR029068">
    <property type="entry name" value="Glyas_Bleomycin-R_OHBP_Dase"/>
</dbReference>
<name>A0AA48GRR9_9BACT</name>
<dbReference type="EMBL" id="AP027080">
    <property type="protein sequence ID" value="BDU73020.1"/>
    <property type="molecule type" value="Genomic_DNA"/>
</dbReference>
<dbReference type="SUPFAM" id="SSF54593">
    <property type="entry name" value="Glyoxalase/Bleomycin resistance protein/Dihydroxybiphenyl dioxygenase"/>
    <property type="match status" value="1"/>
</dbReference>
<gene>
    <name evidence="2" type="ORF">METEAL_21940</name>
</gene>
<reference evidence="3" key="1">
    <citation type="journal article" date="2023" name="Int. J. Syst. Evol. Microbiol.">
        <title>Mesoterricola silvestris gen. nov., sp. nov., Mesoterricola sediminis sp. nov., Geothrix oryzae sp. nov., Geothrix edaphica sp. nov., Geothrix rubra sp. nov., and Geothrix limicola sp. nov., six novel members of Acidobacteriota isolated from soils.</title>
        <authorList>
            <person name="Itoh H."/>
            <person name="Sugisawa Y."/>
            <person name="Mise K."/>
            <person name="Xu Z."/>
            <person name="Kuniyasu M."/>
            <person name="Ushijima N."/>
            <person name="Kawano K."/>
            <person name="Kobayashi E."/>
            <person name="Shiratori Y."/>
            <person name="Masuda Y."/>
            <person name="Senoo K."/>
        </authorList>
    </citation>
    <scope>NUCLEOTIDE SEQUENCE [LARGE SCALE GENOMIC DNA]</scope>
    <source>
        <strain evidence="3">W79</strain>
    </source>
</reference>
<evidence type="ECO:0000259" key="1">
    <source>
        <dbReference type="Pfam" id="PF06983"/>
    </source>
</evidence>
<evidence type="ECO:0000313" key="3">
    <source>
        <dbReference type="Proteomes" id="UP001238179"/>
    </source>
</evidence>